<dbReference type="SUPFAM" id="SSF47413">
    <property type="entry name" value="lambda repressor-like DNA-binding domains"/>
    <property type="match status" value="1"/>
</dbReference>
<dbReference type="InterPro" id="IPR039418">
    <property type="entry name" value="LexA-like"/>
</dbReference>
<sequence length="230" mass="25580">MENKTTGQRIRALRRSKKLTQAQLAKIAGVSSPAVTEWEKDSYLPKAASLDAMAKEFNVSTDYILKGIEGENPATEAQQETTSHEASNVSFNGKPLRKIPVLDFVQAGLWRGVVYDGIHPIGHTYTDYEGINPQDVFGVTVDGMSMSPRFMPNDELVIDPNLAPQPGNFVIAQNGDYEVTFKKYRVTGYDEEGREQFQLVPLNPDFGTLDSIQHKISIIGVVVKHIQNLR</sequence>
<protein>
    <recommendedName>
        <fullName evidence="4">HTH cro/C1-type domain-containing protein</fullName>
    </recommendedName>
</protein>
<dbReference type="InterPro" id="IPR001387">
    <property type="entry name" value="Cro/C1-type_HTH"/>
</dbReference>
<evidence type="ECO:0000259" key="4">
    <source>
        <dbReference type="PROSITE" id="PS50943"/>
    </source>
</evidence>
<dbReference type="Gene3D" id="2.10.109.10">
    <property type="entry name" value="Umud Fragment, subunit A"/>
    <property type="match status" value="1"/>
</dbReference>
<dbReference type="PATRIC" id="fig|1341683.3.peg.1434"/>
<dbReference type="InterPro" id="IPR036286">
    <property type="entry name" value="LexA/Signal_pep-like_sf"/>
</dbReference>
<dbReference type="PANTHER" id="PTHR40661:SF3">
    <property type="entry name" value="FELS-1 PROPHAGE TRANSCRIPTIONAL REGULATOR"/>
    <property type="match status" value="1"/>
</dbReference>
<reference evidence="5 6" key="1">
    <citation type="submission" date="2013-10" db="EMBL/GenBank/DDBJ databases">
        <title>The Genome Sequence of Acinetobacter brisouii CIP 110357.</title>
        <authorList>
            <consortium name="The Broad Institute Genomics Platform"/>
            <consortium name="The Broad Institute Genome Sequencing Center for Infectious Disease"/>
            <person name="Cerqueira G."/>
            <person name="Feldgarden M."/>
            <person name="Courvalin P."/>
            <person name="Grillot-Courvalin C."/>
            <person name="Clermont D."/>
            <person name="Rocha E."/>
            <person name="Yoon E.-J."/>
            <person name="Nemec A."/>
            <person name="Young S.K."/>
            <person name="Zeng Q."/>
            <person name="Gargeya S."/>
            <person name="Fitzgerald M."/>
            <person name="Abouelleil A."/>
            <person name="Alvarado L."/>
            <person name="Berlin A.M."/>
            <person name="Chapman S.B."/>
            <person name="Gainer-Dewar J."/>
            <person name="Goldberg J."/>
            <person name="Gnerre S."/>
            <person name="Griggs A."/>
            <person name="Gujja S."/>
            <person name="Hansen M."/>
            <person name="Howarth C."/>
            <person name="Imamovic A."/>
            <person name="Ireland A."/>
            <person name="Larimer J."/>
            <person name="McCowan C."/>
            <person name="Murphy C."/>
            <person name="Pearson M."/>
            <person name="Poon T.W."/>
            <person name="Priest M."/>
            <person name="Roberts A."/>
            <person name="Saif S."/>
            <person name="Shea T."/>
            <person name="Sykes S."/>
            <person name="Wortman J."/>
            <person name="Nusbaum C."/>
            <person name="Birren B."/>
        </authorList>
    </citation>
    <scope>NUCLEOTIDE SEQUENCE [LARGE SCALE GENOMIC DNA]</scope>
    <source>
        <strain evidence="5 6">CIP 110357</strain>
    </source>
</reference>
<keyword evidence="1" id="KW-0805">Transcription regulation</keyword>
<dbReference type="PANTHER" id="PTHR40661">
    <property type="match status" value="1"/>
</dbReference>
<dbReference type="SMART" id="SM00530">
    <property type="entry name" value="HTH_XRE"/>
    <property type="match status" value="1"/>
</dbReference>
<dbReference type="AlphaFoldDB" id="V2U962"/>
<evidence type="ECO:0000256" key="2">
    <source>
        <dbReference type="ARBA" id="ARBA00023125"/>
    </source>
</evidence>
<name>V2U962_9GAMM</name>
<evidence type="ECO:0000313" key="5">
    <source>
        <dbReference type="EMBL" id="ESK50948.1"/>
    </source>
</evidence>
<keyword evidence="6" id="KW-1185">Reference proteome</keyword>
<dbReference type="Pfam" id="PF01381">
    <property type="entry name" value="HTH_3"/>
    <property type="match status" value="1"/>
</dbReference>
<dbReference type="CDD" id="cd00093">
    <property type="entry name" value="HTH_XRE"/>
    <property type="match status" value="1"/>
</dbReference>
<dbReference type="GO" id="GO:0003677">
    <property type="term" value="F:DNA binding"/>
    <property type="evidence" value="ECO:0007669"/>
    <property type="project" value="UniProtKB-KW"/>
</dbReference>
<dbReference type="PROSITE" id="PS50943">
    <property type="entry name" value="HTH_CROC1"/>
    <property type="match status" value="1"/>
</dbReference>
<dbReference type="OrthoDB" id="9791537at2"/>
<dbReference type="SUPFAM" id="SSF51306">
    <property type="entry name" value="LexA/Signal peptidase"/>
    <property type="match status" value="1"/>
</dbReference>
<keyword evidence="2" id="KW-0238">DNA-binding</keyword>
<dbReference type="RefSeq" id="WP_004900939.1">
    <property type="nucleotide sequence ID" value="NZ_BBTI01000028.1"/>
</dbReference>
<dbReference type="Gene3D" id="1.10.260.40">
    <property type="entry name" value="lambda repressor-like DNA-binding domains"/>
    <property type="match status" value="1"/>
</dbReference>
<feature type="domain" description="HTH cro/C1-type" evidence="4">
    <location>
        <begin position="10"/>
        <end position="64"/>
    </location>
</feature>
<evidence type="ECO:0000256" key="3">
    <source>
        <dbReference type="ARBA" id="ARBA00023163"/>
    </source>
</evidence>
<organism evidence="5 6">
    <name type="scientific">Acinetobacter brisouii CIP 110357</name>
    <dbReference type="NCBI Taxonomy" id="1341683"/>
    <lineage>
        <taxon>Bacteria</taxon>
        <taxon>Pseudomonadati</taxon>
        <taxon>Pseudomonadota</taxon>
        <taxon>Gammaproteobacteria</taxon>
        <taxon>Moraxellales</taxon>
        <taxon>Moraxellaceae</taxon>
        <taxon>Acinetobacter</taxon>
    </lineage>
</organism>
<dbReference type="InterPro" id="IPR015927">
    <property type="entry name" value="Peptidase_S24_S26A/B/C"/>
</dbReference>
<dbReference type="EMBL" id="AYEU01000006">
    <property type="protein sequence ID" value="ESK50948.1"/>
    <property type="molecule type" value="Genomic_DNA"/>
</dbReference>
<keyword evidence="3" id="KW-0804">Transcription</keyword>
<proteinExistence type="predicted"/>
<evidence type="ECO:0000313" key="6">
    <source>
        <dbReference type="Proteomes" id="UP000018418"/>
    </source>
</evidence>
<dbReference type="HOGENOM" id="CLU_066192_1_3_6"/>
<comment type="caution">
    <text evidence="5">The sequence shown here is derived from an EMBL/GenBank/DDBJ whole genome shotgun (WGS) entry which is preliminary data.</text>
</comment>
<dbReference type="Proteomes" id="UP000018418">
    <property type="component" value="Unassembled WGS sequence"/>
</dbReference>
<accession>V2U962</accession>
<evidence type="ECO:0000256" key="1">
    <source>
        <dbReference type="ARBA" id="ARBA00023015"/>
    </source>
</evidence>
<dbReference type="InterPro" id="IPR010982">
    <property type="entry name" value="Lambda_DNA-bd_dom_sf"/>
</dbReference>
<dbReference type="CDD" id="cd06529">
    <property type="entry name" value="S24_LexA-like"/>
    <property type="match status" value="1"/>
</dbReference>
<dbReference type="Pfam" id="PF00717">
    <property type="entry name" value="Peptidase_S24"/>
    <property type="match status" value="1"/>
</dbReference>
<gene>
    <name evidence="5" type="ORF">P255_01448</name>
</gene>